<dbReference type="GO" id="GO:0044659">
    <property type="term" value="P:viral release from host cell by cytolysis"/>
    <property type="evidence" value="ECO:0007669"/>
    <property type="project" value="InterPro"/>
</dbReference>
<evidence type="ECO:0000313" key="4">
    <source>
        <dbReference type="EMBL" id="AHY25494.1"/>
    </source>
</evidence>
<gene>
    <name evidence="4" type="primary">t</name>
    <name evidence="4" type="ORF">PS2_256</name>
</gene>
<keyword evidence="2" id="KW-0204">Cytolysis</keyword>
<evidence type="ECO:0000313" key="5">
    <source>
        <dbReference type="Proteomes" id="UP000024445"/>
    </source>
</evidence>
<dbReference type="EMBL" id="KJ025957">
    <property type="protein sequence ID" value="AHY25494.1"/>
    <property type="molecule type" value="Genomic_DNA"/>
</dbReference>
<name>A0A023W573_9CAUD</name>
<reference evidence="4 5" key="1">
    <citation type="submission" date="2014-01" db="EMBL/GenBank/DDBJ databases">
        <authorList>
            <person name="Zhang G."/>
            <person name="Jin J."/>
            <person name="Li Z.J."/>
            <person name="Wang S.W."/>
            <person name="Chen S.J."/>
            <person name="Wang S.M."/>
            <person name="Wang X.T."/>
            <person name="Li Y.H."/>
            <person name="Wang J."/>
            <person name="Yang C.K."/>
            <person name="Wang L."/>
        </authorList>
    </citation>
    <scope>NUCLEOTIDE SEQUENCE [LARGE SCALE GENOMIC DNA]</scope>
</reference>
<keyword evidence="1" id="KW-1188">Viral release from host cell</keyword>
<keyword evidence="3" id="KW-0578">Host cell lysis by virus</keyword>
<organism evidence="4 5">
    <name type="scientific">Serratia phage PS2</name>
    <dbReference type="NCBI Taxonomy" id="1481112"/>
    <lineage>
        <taxon>Viruses</taxon>
        <taxon>Duplodnaviria</taxon>
        <taxon>Heunggongvirae</taxon>
        <taxon>Uroviricota</taxon>
        <taxon>Caudoviricetes</taxon>
        <taxon>Muldoonvirus</taxon>
        <taxon>Muldoonvirus PS2</taxon>
    </lineage>
</organism>
<sequence>MSGLETLGRDKIFDEKAAEQLQIVHATTNSDFSAVYSLRPTDFNYFVDLVAYEGTLPSTVDVKYLGGFPVDKTSEEYQAHVNGRMFASSYEFVFLPTKKKTTDYHSMFSCPYFNLNNVYSGSVSMMWFDKPDIAYSRLESICGQAARTLGRIR</sequence>
<dbReference type="OrthoDB" id="7885at10239"/>
<keyword evidence="5" id="KW-1185">Reference proteome</keyword>
<dbReference type="KEGG" id="vg:19485130"/>
<dbReference type="Pfam" id="PF11031">
    <property type="entry name" value="Phage_holin_T"/>
    <property type="match status" value="1"/>
</dbReference>
<proteinExistence type="predicted"/>
<evidence type="ECO:0000256" key="1">
    <source>
        <dbReference type="ARBA" id="ARBA00022612"/>
    </source>
</evidence>
<accession>A0A023W573</accession>
<evidence type="ECO:0000256" key="2">
    <source>
        <dbReference type="ARBA" id="ARBA00022852"/>
    </source>
</evidence>
<dbReference type="GeneID" id="19485130"/>
<evidence type="ECO:0000256" key="3">
    <source>
        <dbReference type="ARBA" id="ARBA00023142"/>
    </source>
</evidence>
<dbReference type="InterPro" id="IPR020982">
    <property type="entry name" value="Phage_T4_GpT_holin"/>
</dbReference>
<dbReference type="RefSeq" id="YP_009030303.1">
    <property type="nucleotide sequence ID" value="NC_024121.1"/>
</dbReference>
<protein>
    <submittedName>
        <fullName evidence="4">T holin lysis mediator</fullName>
    </submittedName>
</protein>
<dbReference type="Proteomes" id="UP000024445">
    <property type="component" value="Segment"/>
</dbReference>